<dbReference type="EMBL" id="CAKXZT010000136">
    <property type="protein sequence ID" value="CAH2404023.1"/>
    <property type="molecule type" value="Genomic_DNA"/>
</dbReference>
<name>A0ABN8K3K1_9HYPH</name>
<protein>
    <recommendedName>
        <fullName evidence="3">SMP-30/gluconolactonase/LRE family protein</fullName>
    </recommendedName>
</protein>
<reference evidence="1 2" key="1">
    <citation type="submission" date="2022-03" db="EMBL/GenBank/DDBJ databases">
        <authorList>
            <person name="Brunel B."/>
        </authorList>
    </citation>
    <scope>NUCLEOTIDE SEQUENCE [LARGE SCALE GENOMIC DNA]</scope>
    <source>
        <strain evidence="1">STM5069sample</strain>
    </source>
</reference>
<dbReference type="SUPFAM" id="SSF63829">
    <property type="entry name" value="Calcium-dependent phosphotriesterase"/>
    <property type="match status" value="1"/>
</dbReference>
<accession>A0ABN8K3K1</accession>
<dbReference type="Gene3D" id="2.120.10.30">
    <property type="entry name" value="TolB, C-terminal domain"/>
    <property type="match status" value="1"/>
</dbReference>
<dbReference type="RefSeq" id="WP_254019848.1">
    <property type="nucleotide sequence ID" value="NZ_CAKXZT010000136.1"/>
</dbReference>
<dbReference type="Proteomes" id="UP001153050">
    <property type="component" value="Unassembled WGS sequence"/>
</dbReference>
<evidence type="ECO:0000313" key="1">
    <source>
        <dbReference type="EMBL" id="CAH2404023.1"/>
    </source>
</evidence>
<dbReference type="InterPro" id="IPR011042">
    <property type="entry name" value="6-blade_b-propeller_TolB-like"/>
</dbReference>
<keyword evidence="2" id="KW-1185">Reference proteome</keyword>
<evidence type="ECO:0008006" key="3">
    <source>
        <dbReference type="Google" id="ProtNLM"/>
    </source>
</evidence>
<comment type="caution">
    <text evidence="1">The sequence shown here is derived from an EMBL/GenBank/DDBJ whole genome shotgun (WGS) entry which is preliminary data.</text>
</comment>
<sequence>MKIEIVVDVKTTLGEGPLWDVAQERLYWIDSFDGRVYERALDFAVRRSRQ</sequence>
<gene>
    <name evidence="1" type="ORF">MES5069_400068</name>
</gene>
<organism evidence="1 2">
    <name type="scientific">Mesorhizobium escarrei</name>
    <dbReference type="NCBI Taxonomy" id="666018"/>
    <lineage>
        <taxon>Bacteria</taxon>
        <taxon>Pseudomonadati</taxon>
        <taxon>Pseudomonadota</taxon>
        <taxon>Alphaproteobacteria</taxon>
        <taxon>Hyphomicrobiales</taxon>
        <taxon>Phyllobacteriaceae</taxon>
        <taxon>Mesorhizobium</taxon>
    </lineage>
</organism>
<evidence type="ECO:0000313" key="2">
    <source>
        <dbReference type="Proteomes" id="UP001153050"/>
    </source>
</evidence>
<proteinExistence type="predicted"/>